<dbReference type="GO" id="GO:0051028">
    <property type="term" value="P:mRNA transport"/>
    <property type="evidence" value="ECO:0007669"/>
    <property type="project" value="UniProtKB-KW"/>
</dbReference>
<dbReference type="PANTHER" id="PTHR28028:SF1">
    <property type="entry name" value="60S RIBOSOMAL SUBUNIT ASSEMBLY_EXPORT PROTEIN LOC1"/>
    <property type="match status" value="1"/>
</dbReference>
<feature type="region of interest" description="Disordered" evidence="10">
    <location>
        <begin position="111"/>
        <end position="181"/>
    </location>
</feature>
<organism evidence="11 12">
    <name type="scientific">Heterodermia speciosa</name>
    <dbReference type="NCBI Taxonomy" id="116794"/>
    <lineage>
        <taxon>Eukaryota</taxon>
        <taxon>Fungi</taxon>
        <taxon>Dikarya</taxon>
        <taxon>Ascomycota</taxon>
        <taxon>Pezizomycotina</taxon>
        <taxon>Lecanoromycetes</taxon>
        <taxon>OSLEUM clade</taxon>
        <taxon>Lecanoromycetidae</taxon>
        <taxon>Caliciales</taxon>
        <taxon>Physciaceae</taxon>
        <taxon>Heterodermia</taxon>
    </lineage>
</organism>
<accession>A0A8H3G6F5</accession>
<dbReference type="InterPro" id="IPR037650">
    <property type="entry name" value="Loc1"/>
</dbReference>
<keyword evidence="7" id="KW-0509">mRNA transport</keyword>
<dbReference type="GO" id="GO:0003729">
    <property type="term" value="F:mRNA binding"/>
    <property type="evidence" value="ECO:0007669"/>
    <property type="project" value="InterPro"/>
</dbReference>
<comment type="function">
    <text evidence="1">Required for efficient assembly and nuclear export of the 60S ribosomal subunit.</text>
</comment>
<keyword evidence="12" id="KW-1185">Reference proteome</keyword>
<feature type="compositionally biased region" description="Basic and acidic residues" evidence="10">
    <location>
        <begin position="111"/>
        <end position="146"/>
    </location>
</feature>
<evidence type="ECO:0000313" key="11">
    <source>
        <dbReference type="EMBL" id="CAF9936705.1"/>
    </source>
</evidence>
<comment type="caution">
    <text evidence="11">The sequence shown here is derived from an EMBL/GenBank/DDBJ whole genome shotgun (WGS) entry which is preliminary data.</text>
</comment>
<dbReference type="OrthoDB" id="1743802at2759"/>
<evidence type="ECO:0000313" key="12">
    <source>
        <dbReference type="Proteomes" id="UP000664521"/>
    </source>
</evidence>
<comment type="similarity">
    <text evidence="3">Belongs to the LOC1 family.</text>
</comment>
<dbReference type="AlphaFoldDB" id="A0A8H3G6F5"/>
<keyword evidence="6" id="KW-0690">Ribosome biogenesis</keyword>
<evidence type="ECO:0000256" key="9">
    <source>
        <dbReference type="ARBA" id="ARBA00023242"/>
    </source>
</evidence>
<dbReference type="Proteomes" id="UP000664521">
    <property type="component" value="Unassembled WGS sequence"/>
</dbReference>
<feature type="compositionally biased region" description="Basic residues" evidence="10">
    <location>
        <begin position="172"/>
        <end position="181"/>
    </location>
</feature>
<feature type="region of interest" description="Disordered" evidence="10">
    <location>
        <begin position="1"/>
        <end position="52"/>
    </location>
</feature>
<evidence type="ECO:0000256" key="7">
    <source>
        <dbReference type="ARBA" id="ARBA00022816"/>
    </source>
</evidence>
<evidence type="ECO:0000256" key="6">
    <source>
        <dbReference type="ARBA" id="ARBA00022517"/>
    </source>
</evidence>
<dbReference type="PANTHER" id="PTHR28028">
    <property type="entry name" value="60S RIBOSOMAL SUBUNIT ASSEMBLY/EXPORT PROTEIN LOC1"/>
    <property type="match status" value="1"/>
</dbReference>
<name>A0A8H3G6F5_9LECA</name>
<evidence type="ECO:0000256" key="3">
    <source>
        <dbReference type="ARBA" id="ARBA00008132"/>
    </source>
</evidence>
<protein>
    <submittedName>
        <fullName evidence="11">60S ribosomal subunit assembly/export protein</fullName>
    </submittedName>
</protein>
<dbReference type="GO" id="GO:0030687">
    <property type="term" value="C:preribosome, large subunit precursor"/>
    <property type="evidence" value="ECO:0007669"/>
    <property type="project" value="TreeGrafter"/>
</dbReference>
<evidence type="ECO:0000256" key="8">
    <source>
        <dbReference type="ARBA" id="ARBA00023054"/>
    </source>
</evidence>
<dbReference type="EMBL" id="CAJPDS010000094">
    <property type="protein sequence ID" value="CAF9936705.1"/>
    <property type="molecule type" value="Genomic_DNA"/>
</dbReference>
<comment type="subcellular location">
    <subcellularLocation>
        <location evidence="2">Nucleus</location>
        <location evidence="2">Nucleolus</location>
    </subcellularLocation>
</comment>
<evidence type="ECO:0000256" key="5">
    <source>
        <dbReference type="ARBA" id="ARBA00022448"/>
    </source>
</evidence>
<reference evidence="11" key="1">
    <citation type="submission" date="2021-03" db="EMBL/GenBank/DDBJ databases">
        <authorList>
            <person name="Tagirdzhanova G."/>
        </authorList>
    </citation>
    <scope>NUCLEOTIDE SEQUENCE</scope>
</reference>
<proteinExistence type="inferred from homology"/>
<dbReference type="GO" id="GO:0008298">
    <property type="term" value="P:intracellular mRNA localization"/>
    <property type="evidence" value="ECO:0007669"/>
    <property type="project" value="TreeGrafter"/>
</dbReference>
<gene>
    <name evidence="11" type="primary">LOC1</name>
    <name evidence="11" type="ORF">HETSPECPRED_010420</name>
</gene>
<sequence length="181" mass="20431">MAPLNSSRKKPSGGKGSSSSAKHKISKRPGIVPPLQPKTKSNPGLVKKKKRRVYTEKELGIPKLNTIKPVGVDIPKGKKRGKVFVDDQEGMMTILSIVNADKEGQIESKLMKSRHMEEVREARQKEAEARQEQKKSKLDETKDSLRRKGRRKLDLDLNGAVVKHQDENKESKTRRKRVSFA</sequence>
<dbReference type="GO" id="GO:0005730">
    <property type="term" value="C:nucleolus"/>
    <property type="evidence" value="ECO:0007669"/>
    <property type="project" value="UniProtKB-SubCell"/>
</dbReference>
<dbReference type="GO" id="GO:0042273">
    <property type="term" value="P:ribosomal large subunit biogenesis"/>
    <property type="evidence" value="ECO:0007669"/>
    <property type="project" value="InterPro"/>
</dbReference>
<keyword evidence="8" id="KW-0175">Coiled coil</keyword>
<evidence type="ECO:0000256" key="4">
    <source>
        <dbReference type="ARBA" id="ARBA00011339"/>
    </source>
</evidence>
<keyword evidence="5" id="KW-0813">Transport</keyword>
<evidence type="ECO:0000256" key="10">
    <source>
        <dbReference type="SAM" id="MobiDB-lite"/>
    </source>
</evidence>
<evidence type="ECO:0000256" key="1">
    <source>
        <dbReference type="ARBA" id="ARBA00001977"/>
    </source>
</evidence>
<keyword evidence="9" id="KW-0539">Nucleus</keyword>
<evidence type="ECO:0000256" key="2">
    <source>
        <dbReference type="ARBA" id="ARBA00004604"/>
    </source>
</evidence>
<comment type="subunit">
    <text evidence="4">Component of the 66S pre-ribosomal particle.</text>
</comment>